<accession>A0A0L0DWB4</accession>
<keyword evidence="2 6" id="KW-0378">Hydrolase</keyword>
<keyword evidence="4" id="KW-0732">Signal</keyword>
<keyword evidence="7" id="KW-1185">Reference proteome</keyword>
<dbReference type="Proteomes" id="UP000054408">
    <property type="component" value="Unassembled WGS sequence"/>
</dbReference>
<dbReference type="SUPFAM" id="SSF53590">
    <property type="entry name" value="Nucleoside hydrolase"/>
    <property type="match status" value="1"/>
</dbReference>
<comment type="similarity">
    <text evidence="1">Belongs to the IUNH family.</text>
</comment>
<dbReference type="Gene3D" id="3.90.245.10">
    <property type="entry name" value="Ribonucleoside hydrolase-like"/>
    <property type="match status" value="1"/>
</dbReference>
<dbReference type="AlphaFoldDB" id="A0A0L0DWB4"/>
<dbReference type="GeneID" id="25562030"/>
<evidence type="ECO:0000313" key="7">
    <source>
        <dbReference type="Proteomes" id="UP000054408"/>
    </source>
</evidence>
<dbReference type="PANTHER" id="PTHR12304">
    <property type="entry name" value="INOSINE-URIDINE PREFERRING NUCLEOSIDE HYDROLASE"/>
    <property type="match status" value="1"/>
</dbReference>
<dbReference type="eggNOG" id="ENOG502SEIQ">
    <property type="taxonomic scope" value="Eukaryota"/>
</dbReference>
<dbReference type="PANTHER" id="PTHR12304:SF4">
    <property type="entry name" value="URIDINE NUCLEOSIDASE"/>
    <property type="match status" value="1"/>
</dbReference>
<protein>
    <submittedName>
        <fullName evidence="6">Inosine-uridine preferring nucleoside hydrolase superfamily protein</fullName>
    </submittedName>
</protein>
<dbReference type="InterPro" id="IPR023186">
    <property type="entry name" value="IUNH"/>
</dbReference>
<dbReference type="EMBL" id="GL349441">
    <property type="protein sequence ID" value="KNC56376.1"/>
    <property type="molecule type" value="Genomic_DNA"/>
</dbReference>
<evidence type="ECO:0000256" key="4">
    <source>
        <dbReference type="SAM" id="SignalP"/>
    </source>
</evidence>
<evidence type="ECO:0000256" key="1">
    <source>
        <dbReference type="ARBA" id="ARBA00009176"/>
    </source>
</evidence>
<dbReference type="GO" id="GO:0006152">
    <property type="term" value="P:purine nucleoside catabolic process"/>
    <property type="evidence" value="ECO:0007669"/>
    <property type="project" value="TreeGrafter"/>
</dbReference>
<evidence type="ECO:0000313" key="6">
    <source>
        <dbReference type="EMBL" id="KNC56376.1"/>
    </source>
</evidence>
<dbReference type="GO" id="GO:0008477">
    <property type="term" value="F:purine nucleosidase activity"/>
    <property type="evidence" value="ECO:0007669"/>
    <property type="project" value="TreeGrafter"/>
</dbReference>
<dbReference type="RefSeq" id="XP_013760891.1">
    <property type="nucleotide sequence ID" value="XM_013905437.1"/>
</dbReference>
<feature type="domain" description="Inosine/uridine-preferring nucleoside hydrolase" evidence="5">
    <location>
        <begin position="32"/>
        <end position="300"/>
    </location>
</feature>
<dbReference type="InterPro" id="IPR001910">
    <property type="entry name" value="Inosine/uridine_hydrolase_dom"/>
</dbReference>
<dbReference type="Pfam" id="PF01156">
    <property type="entry name" value="IU_nuc_hydro"/>
    <property type="match status" value="1"/>
</dbReference>
<evidence type="ECO:0000256" key="3">
    <source>
        <dbReference type="ARBA" id="ARBA00023295"/>
    </source>
</evidence>
<gene>
    <name evidence="6" type="ORF">AMSG_02346</name>
</gene>
<sequence>MGWHTLLAAACCLVLALAACFPAAAATHRLAVIVDTDIGDEFDDSWALAYLLASPHIEVKMVTTAAHDTVKRAHIVAKYLTAYNASHIPIGIGIQQDDTIGPLYPWAADFPLASYPGGVHTDGVAAAAALLNASPEPLVIVALAPFVNLAALAKRFPAAAGRVTLISAMGGSIHTCYDGKPGPCPEYNIAEDVSASQALFAQTWPVHLAPIDTSQSTIDGPLFRALVAANNTADHPMVTTLLSSYCFWSQYKVCGPAGMLCCHNSTEDLFDPTAVFMTITQSGLLPDTPGLALTPLTLRVSASGETLSDPSGKLVNTAIHWLPGGEAWFHAAFIDTLLDFTT</sequence>
<feature type="chain" id="PRO_5005537905" evidence="4">
    <location>
        <begin position="19"/>
        <end position="342"/>
    </location>
</feature>
<evidence type="ECO:0000259" key="5">
    <source>
        <dbReference type="Pfam" id="PF01156"/>
    </source>
</evidence>
<keyword evidence="3" id="KW-0326">Glycosidase</keyword>
<reference evidence="6 7" key="1">
    <citation type="submission" date="2010-05" db="EMBL/GenBank/DDBJ databases">
        <title>The Genome Sequence of Thecamonas trahens ATCC 50062.</title>
        <authorList>
            <consortium name="The Broad Institute Genome Sequencing Platform"/>
            <person name="Russ C."/>
            <person name="Cuomo C."/>
            <person name="Shea T."/>
            <person name="Young S.K."/>
            <person name="Zeng Q."/>
            <person name="Koehrsen M."/>
            <person name="Haas B."/>
            <person name="Borodovsky M."/>
            <person name="Guigo R."/>
            <person name="Alvarado L."/>
            <person name="Berlin A."/>
            <person name="Bochicchio J."/>
            <person name="Borenstein D."/>
            <person name="Chapman S."/>
            <person name="Chen Z."/>
            <person name="Freedman E."/>
            <person name="Gellesch M."/>
            <person name="Goldberg J."/>
            <person name="Griggs A."/>
            <person name="Gujja S."/>
            <person name="Heilman E."/>
            <person name="Heiman D."/>
            <person name="Hepburn T."/>
            <person name="Howarth C."/>
            <person name="Jen D."/>
            <person name="Larson L."/>
            <person name="Mehta T."/>
            <person name="Park D."/>
            <person name="Pearson M."/>
            <person name="Roberts A."/>
            <person name="Saif S."/>
            <person name="Shenoy N."/>
            <person name="Sisk P."/>
            <person name="Stolte C."/>
            <person name="Sykes S."/>
            <person name="Thomson T."/>
            <person name="Walk T."/>
            <person name="White J."/>
            <person name="Yandava C."/>
            <person name="Burger G."/>
            <person name="Gray M.W."/>
            <person name="Holland P.W.H."/>
            <person name="King N."/>
            <person name="Lang F.B.F."/>
            <person name="Roger A.J."/>
            <person name="Ruiz-Trillo I."/>
            <person name="Lander E."/>
            <person name="Nusbaum C."/>
        </authorList>
    </citation>
    <scope>NUCLEOTIDE SEQUENCE [LARGE SCALE GENOMIC DNA]</scope>
    <source>
        <strain evidence="6 7">ATCC 50062</strain>
    </source>
</reference>
<dbReference type="STRING" id="461836.A0A0L0DWB4"/>
<dbReference type="InterPro" id="IPR036452">
    <property type="entry name" value="Ribo_hydro-like"/>
</dbReference>
<dbReference type="GO" id="GO:0005829">
    <property type="term" value="C:cytosol"/>
    <property type="evidence" value="ECO:0007669"/>
    <property type="project" value="TreeGrafter"/>
</dbReference>
<name>A0A0L0DWB4_THETB</name>
<dbReference type="OrthoDB" id="432381at2759"/>
<feature type="signal peptide" evidence="4">
    <location>
        <begin position="1"/>
        <end position="18"/>
    </location>
</feature>
<organism evidence="6 7">
    <name type="scientific">Thecamonas trahens ATCC 50062</name>
    <dbReference type="NCBI Taxonomy" id="461836"/>
    <lineage>
        <taxon>Eukaryota</taxon>
        <taxon>Apusozoa</taxon>
        <taxon>Apusomonadida</taxon>
        <taxon>Apusomonadidae</taxon>
        <taxon>Thecamonas</taxon>
    </lineage>
</organism>
<proteinExistence type="inferred from homology"/>
<evidence type="ECO:0000256" key="2">
    <source>
        <dbReference type="ARBA" id="ARBA00022801"/>
    </source>
</evidence>